<sequence length="322" mass="35648">MDYLLGFLNSVIDDRQTAQMAFYLVAGAAGVTLAIALNLLFTGAYSPVRAKIDGMRDHQRKPKANLDYLKNSLEKNLSKVPLAGNSFAGDKDTRRLLIHAGFLSNNALKIYNAVKLLMLLVFGAIAFVMVKLNPDISTTVSIYLVAGLVGIGYLLPGMILTRLANKRMEGLRRYFPDALDLLVVCCESGLGLLEAFQRVSKEIELVHGELSYEIGLVCSKVRVGYSMQDALHEFSERTGLEDIRGLNAVIVQSMRLGTGIAQTLRVYAEEYRDKRMQEAEEKAGKLGVKMLFPMLVCIWPSFFIVAVGPAVLKVMQVWDKAF</sequence>
<dbReference type="PANTHER" id="PTHR35007">
    <property type="entry name" value="INTEGRAL MEMBRANE PROTEIN-RELATED"/>
    <property type="match status" value="1"/>
</dbReference>
<protein>
    <submittedName>
        <fullName evidence="8">Type II secretion system F family protein</fullName>
    </submittedName>
</protein>
<evidence type="ECO:0000313" key="8">
    <source>
        <dbReference type="EMBL" id="TKB44234.1"/>
    </source>
</evidence>
<keyword evidence="9" id="KW-1185">Reference proteome</keyword>
<keyword evidence="3 6" id="KW-0812">Transmembrane</keyword>
<dbReference type="GO" id="GO:0005886">
    <property type="term" value="C:plasma membrane"/>
    <property type="evidence" value="ECO:0007669"/>
    <property type="project" value="UniProtKB-SubCell"/>
</dbReference>
<dbReference type="AlphaFoldDB" id="A0A4U1B4E9"/>
<evidence type="ECO:0000256" key="2">
    <source>
        <dbReference type="ARBA" id="ARBA00022475"/>
    </source>
</evidence>
<comment type="caution">
    <text evidence="8">The sequence shown here is derived from an EMBL/GenBank/DDBJ whole genome shotgun (WGS) entry which is preliminary data.</text>
</comment>
<dbReference type="RefSeq" id="WP_136736486.1">
    <property type="nucleotide sequence ID" value="NZ_SWDB01000030.1"/>
</dbReference>
<reference evidence="8 9" key="1">
    <citation type="submission" date="2019-04" db="EMBL/GenBank/DDBJ databases">
        <title>Thalassotalea guangxiensis sp. nov., isolated from sediment of the coastal wetland.</title>
        <authorList>
            <person name="Zheng S."/>
            <person name="Zhang D."/>
        </authorList>
    </citation>
    <scope>NUCLEOTIDE SEQUENCE [LARGE SCALE GENOMIC DNA]</scope>
    <source>
        <strain evidence="8 9">ZS-4</strain>
    </source>
</reference>
<feature type="transmembrane region" description="Helical" evidence="6">
    <location>
        <begin position="142"/>
        <end position="164"/>
    </location>
</feature>
<feature type="transmembrane region" description="Helical" evidence="6">
    <location>
        <begin position="291"/>
        <end position="312"/>
    </location>
</feature>
<evidence type="ECO:0000256" key="3">
    <source>
        <dbReference type="ARBA" id="ARBA00022692"/>
    </source>
</evidence>
<evidence type="ECO:0000256" key="1">
    <source>
        <dbReference type="ARBA" id="ARBA00004651"/>
    </source>
</evidence>
<dbReference type="Proteomes" id="UP000307999">
    <property type="component" value="Unassembled WGS sequence"/>
</dbReference>
<keyword evidence="4 6" id="KW-1133">Transmembrane helix</keyword>
<evidence type="ECO:0000256" key="5">
    <source>
        <dbReference type="ARBA" id="ARBA00023136"/>
    </source>
</evidence>
<evidence type="ECO:0000256" key="6">
    <source>
        <dbReference type="SAM" id="Phobius"/>
    </source>
</evidence>
<feature type="transmembrane region" description="Helical" evidence="6">
    <location>
        <begin position="20"/>
        <end position="41"/>
    </location>
</feature>
<dbReference type="EMBL" id="SWDB01000030">
    <property type="protein sequence ID" value="TKB44234.1"/>
    <property type="molecule type" value="Genomic_DNA"/>
</dbReference>
<proteinExistence type="predicted"/>
<dbReference type="OrthoDB" id="9810662at2"/>
<evidence type="ECO:0000256" key="4">
    <source>
        <dbReference type="ARBA" id="ARBA00022989"/>
    </source>
</evidence>
<feature type="domain" description="Type II secretion system protein GspF" evidence="7">
    <location>
        <begin position="179"/>
        <end position="307"/>
    </location>
</feature>
<dbReference type="InterPro" id="IPR018076">
    <property type="entry name" value="T2SS_GspF_dom"/>
</dbReference>
<organism evidence="8 9">
    <name type="scientific">Thalassotalea mangrovi</name>
    <dbReference type="NCBI Taxonomy" id="2572245"/>
    <lineage>
        <taxon>Bacteria</taxon>
        <taxon>Pseudomonadati</taxon>
        <taxon>Pseudomonadota</taxon>
        <taxon>Gammaproteobacteria</taxon>
        <taxon>Alteromonadales</taxon>
        <taxon>Colwelliaceae</taxon>
        <taxon>Thalassotalea</taxon>
    </lineage>
</organism>
<keyword evidence="5 6" id="KW-0472">Membrane</keyword>
<name>A0A4U1B4E9_9GAMM</name>
<evidence type="ECO:0000313" key="9">
    <source>
        <dbReference type="Proteomes" id="UP000307999"/>
    </source>
</evidence>
<comment type="subcellular location">
    <subcellularLocation>
        <location evidence="1">Cell membrane</location>
        <topology evidence="1">Multi-pass membrane protein</topology>
    </subcellularLocation>
</comment>
<keyword evidence="2" id="KW-1003">Cell membrane</keyword>
<dbReference type="PANTHER" id="PTHR35007:SF2">
    <property type="entry name" value="PILUS ASSEMBLE PROTEIN"/>
    <property type="match status" value="1"/>
</dbReference>
<gene>
    <name evidence="8" type="ORF">E8M12_12530</name>
</gene>
<dbReference type="Pfam" id="PF00482">
    <property type="entry name" value="T2SSF"/>
    <property type="match status" value="1"/>
</dbReference>
<evidence type="ECO:0000259" key="7">
    <source>
        <dbReference type="Pfam" id="PF00482"/>
    </source>
</evidence>
<feature type="transmembrane region" description="Helical" evidence="6">
    <location>
        <begin position="110"/>
        <end position="130"/>
    </location>
</feature>
<accession>A0A4U1B4E9</accession>